<evidence type="ECO:0000313" key="1">
    <source>
        <dbReference type="EMBL" id="MPC11582.1"/>
    </source>
</evidence>
<keyword evidence="2" id="KW-1185">Reference proteome</keyword>
<reference evidence="1 2" key="1">
    <citation type="submission" date="2019-05" db="EMBL/GenBank/DDBJ databases">
        <title>Another draft genome of Portunus trituberculatus and its Hox gene families provides insights of decapod evolution.</title>
        <authorList>
            <person name="Jeong J.-H."/>
            <person name="Song I."/>
            <person name="Kim S."/>
            <person name="Choi T."/>
            <person name="Kim D."/>
            <person name="Ryu S."/>
            <person name="Kim W."/>
        </authorList>
    </citation>
    <scope>NUCLEOTIDE SEQUENCE [LARGE SCALE GENOMIC DNA]</scope>
    <source>
        <tissue evidence="1">Muscle</tissue>
    </source>
</reference>
<protein>
    <submittedName>
        <fullName evidence="1">Uncharacterized protein</fullName>
    </submittedName>
</protein>
<comment type="caution">
    <text evidence="1">The sequence shown here is derived from an EMBL/GenBank/DDBJ whole genome shotgun (WGS) entry which is preliminary data.</text>
</comment>
<accession>A0A5B7CPF8</accession>
<proteinExistence type="predicted"/>
<dbReference type="EMBL" id="VSRR010000171">
    <property type="protein sequence ID" value="MPC11582.1"/>
    <property type="molecule type" value="Genomic_DNA"/>
</dbReference>
<evidence type="ECO:0000313" key="2">
    <source>
        <dbReference type="Proteomes" id="UP000324222"/>
    </source>
</evidence>
<dbReference type="Proteomes" id="UP000324222">
    <property type="component" value="Unassembled WGS sequence"/>
</dbReference>
<gene>
    <name evidence="1" type="ORF">E2C01_004250</name>
</gene>
<name>A0A5B7CPF8_PORTR</name>
<sequence>MSGAHRCPVSMSPFIQLFFKVMHIMCCNNFITQFIPLFHHSMWKTVLSNILHTLPHPNLLYMSSCPSSFFCNQH</sequence>
<dbReference type="AlphaFoldDB" id="A0A5B7CPF8"/>
<organism evidence="1 2">
    <name type="scientific">Portunus trituberculatus</name>
    <name type="common">Swimming crab</name>
    <name type="synonym">Neptunus trituberculatus</name>
    <dbReference type="NCBI Taxonomy" id="210409"/>
    <lineage>
        <taxon>Eukaryota</taxon>
        <taxon>Metazoa</taxon>
        <taxon>Ecdysozoa</taxon>
        <taxon>Arthropoda</taxon>
        <taxon>Crustacea</taxon>
        <taxon>Multicrustacea</taxon>
        <taxon>Malacostraca</taxon>
        <taxon>Eumalacostraca</taxon>
        <taxon>Eucarida</taxon>
        <taxon>Decapoda</taxon>
        <taxon>Pleocyemata</taxon>
        <taxon>Brachyura</taxon>
        <taxon>Eubrachyura</taxon>
        <taxon>Portunoidea</taxon>
        <taxon>Portunidae</taxon>
        <taxon>Portuninae</taxon>
        <taxon>Portunus</taxon>
    </lineage>
</organism>